<dbReference type="OrthoDB" id="10262413at2759"/>
<reference evidence="2 3" key="1">
    <citation type="submission" date="2018-12" db="EMBL/GenBank/DDBJ databases">
        <authorList>
            <person name="Tiukova I."/>
            <person name="Dainat J."/>
        </authorList>
    </citation>
    <scope>NUCLEOTIDE SEQUENCE [LARGE SCALE GENOMIC DNA]</scope>
</reference>
<gene>
    <name evidence="2" type="ORF">BRENAR_LOCUS3441</name>
</gene>
<keyword evidence="3" id="KW-1185">Reference proteome</keyword>
<dbReference type="InParanoid" id="A0A448YP39"/>
<dbReference type="InterPro" id="IPR036291">
    <property type="entry name" value="NAD(P)-bd_dom_sf"/>
</dbReference>
<accession>A0A448YP39</accession>
<protein>
    <submittedName>
        <fullName evidence="2">DEKNAAC103770</fullName>
    </submittedName>
</protein>
<sequence length="298" mass="31889">MKYFITGASGLIGSAVTAELLSHGHSIIAIARSDKSAEELEKKGVEVIRGDLESLDALAAGASKADGVVHLAFVHDFSNFKKSIEVDRTAITTMLEALKGSDKPFIMVGGALVLASDGKTPADEDSPFIPLPPEMNRPENETFALGYAIPNHVRAMSIRLPPSVHGRADLHGFIPITVAGDRKYGSAVYLGEGKNKWPAVNVSDAATLIRLALEKGKAGRPYNAIGERGIEFRTIAEAIGKKYKLPVKSVNPEEATKVLGFLATFAGLGLEASSEKTKKELGWEVKGDGLLEDIKNYY</sequence>
<dbReference type="Gene3D" id="3.40.50.720">
    <property type="entry name" value="NAD(P)-binding Rossmann-like Domain"/>
    <property type="match status" value="1"/>
</dbReference>
<dbReference type="CDD" id="cd05262">
    <property type="entry name" value="SDR_a7"/>
    <property type="match status" value="1"/>
</dbReference>
<dbReference type="GO" id="GO:0004029">
    <property type="term" value="F:aldehyde dehydrogenase (NAD+) activity"/>
    <property type="evidence" value="ECO:0007669"/>
    <property type="project" value="TreeGrafter"/>
</dbReference>
<dbReference type="GO" id="GO:0005737">
    <property type="term" value="C:cytoplasm"/>
    <property type="evidence" value="ECO:0007669"/>
    <property type="project" value="TreeGrafter"/>
</dbReference>
<dbReference type="PANTHER" id="PTHR48079">
    <property type="entry name" value="PROTEIN YEEZ"/>
    <property type="match status" value="1"/>
</dbReference>
<evidence type="ECO:0000259" key="1">
    <source>
        <dbReference type="Pfam" id="PF01370"/>
    </source>
</evidence>
<dbReference type="PANTHER" id="PTHR48079:SF9">
    <property type="entry name" value="PUTATIVE-RELATED"/>
    <property type="match status" value="1"/>
</dbReference>
<feature type="domain" description="NAD-dependent epimerase/dehydratase" evidence="1">
    <location>
        <begin position="4"/>
        <end position="223"/>
    </location>
</feature>
<dbReference type="InterPro" id="IPR001509">
    <property type="entry name" value="Epimerase_deHydtase"/>
</dbReference>
<dbReference type="STRING" id="13370.A0A448YP39"/>
<dbReference type="InterPro" id="IPR051783">
    <property type="entry name" value="NAD(P)-dependent_oxidoreduct"/>
</dbReference>
<organism evidence="2 3">
    <name type="scientific">Brettanomyces naardenensis</name>
    <name type="common">Yeast</name>
    <dbReference type="NCBI Taxonomy" id="13370"/>
    <lineage>
        <taxon>Eukaryota</taxon>
        <taxon>Fungi</taxon>
        <taxon>Dikarya</taxon>
        <taxon>Ascomycota</taxon>
        <taxon>Saccharomycotina</taxon>
        <taxon>Pichiomycetes</taxon>
        <taxon>Pichiales</taxon>
        <taxon>Pichiaceae</taxon>
        <taxon>Brettanomyces</taxon>
    </lineage>
</organism>
<evidence type="ECO:0000313" key="2">
    <source>
        <dbReference type="EMBL" id="VEU22710.1"/>
    </source>
</evidence>
<dbReference type="FunCoup" id="A0A448YP39">
    <property type="interactions" value="33"/>
</dbReference>
<proteinExistence type="predicted"/>
<dbReference type="Proteomes" id="UP000290900">
    <property type="component" value="Unassembled WGS sequence"/>
</dbReference>
<dbReference type="SUPFAM" id="SSF51735">
    <property type="entry name" value="NAD(P)-binding Rossmann-fold domains"/>
    <property type="match status" value="1"/>
</dbReference>
<dbReference type="EMBL" id="CAACVR010000025">
    <property type="protein sequence ID" value="VEU22710.1"/>
    <property type="molecule type" value="Genomic_DNA"/>
</dbReference>
<dbReference type="Pfam" id="PF01370">
    <property type="entry name" value="Epimerase"/>
    <property type="match status" value="1"/>
</dbReference>
<name>A0A448YP39_BRENA</name>
<evidence type="ECO:0000313" key="3">
    <source>
        <dbReference type="Proteomes" id="UP000290900"/>
    </source>
</evidence>
<dbReference type="AlphaFoldDB" id="A0A448YP39"/>